<sequence length="147" mass="16984">MNKKIILLIIFLSIVLSSCIINLNTSSIFTTGRTYTGAWSGYLYGTDNIHGNSIIRIASDGTMQFKDQYNITIDFYKYDIVHKTVSGNDVYEASKYMYDRGDSVTYYLTIEFVKSSYNESIYIANVRLVEKRNIMNDKIYSGTFNRY</sequence>
<evidence type="ECO:0000313" key="1">
    <source>
        <dbReference type="EMBL" id="AGA66619.1"/>
    </source>
</evidence>
<evidence type="ECO:0008006" key="3">
    <source>
        <dbReference type="Google" id="ProtNLM"/>
    </source>
</evidence>
<dbReference type="EMBL" id="CP002873">
    <property type="protein sequence ID" value="AGA66619.1"/>
    <property type="molecule type" value="Genomic_DNA"/>
</dbReference>
<dbReference type="GeneID" id="56440219"/>
<accession>A0A3B6VWX8</accession>
<gene>
    <name evidence="1" type="ORF">BPP43_06925</name>
</gene>
<keyword evidence="2" id="KW-1185">Reference proteome</keyword>
<dbReference type="KEGG" id="bpip:BPP43_06925"/>
<dbReference type="PROSITE" id="PS51257">
    <property type="entry name" value="PROKAR_LIPOPROTEIN"/>
    <property type="match status" value="1"/>
</dbReference>
<evidence type="ECO:0000313" key="2">
    <source>
        <dbReference type="Proteomes" id="UP000010793"/>
    </source>
</evidence>
<protein>
    <recommendedName>
        <fullName evidence="3">Lipoprotein</fullName>
    </recommendedName>
</protein>
<dbReference type="AlphaFoldDB" id="A0A3B6VWX8"/>
<organism evidence="1 2">
    <name type="scientific">Brachyspira pilosicoli P43/6/78</name>
    <dbReference type="NCBI Taxonomy" id="1042417"/>
    <lineage>
        <taxon>Bacteria</taxon>
        <taxon>Pseudomonadati</taxon>
        <taxon>Spirochaetota</taxon>
        <taxon>Spirochaetia</taxon>
        <taxon>Brachyspirales</taxon>
        <taxon>Brachyspiraceae</taxon>
        <taxon>Brachyspira</taxon>
    </lineage>
</organism>
<reference evidence="1 2" key="1">
    <citation type="journal article" date="2013" name="Genome Announc.">
        <title>Complete Genome Sequence of the Porcine Strain Brachyspira pilosicoli P43/6/78(T.).</title>
        <authorList>
            <person name="Lin C."/>
            <person name="den Bakker H.C."/>
            <person name="Suzuki H."/>
            <person name="Lefebure T."/>
            <person name="Ponnala L."/>
            <person name="Sun Q."/>
            <person name="Stanhope M.J."/>
            <person name="Wiedmann M."/>
            <person name="Duhamel G.E."/>
        </authorList>
    </citation>
    <scope>NUCLEOTIDE SEQUENCE [LARGE SCALE GENOMIC DNA]</scope>
    <source>
        <strain evidence="1 2">P43/6/78</strain>
    </source>
</reference>
<dbReference type="RefSeq" id="WP_013244589.1">
    <property type="nucleotide sequence ID" value="NC_019908.1"/>
</dbReference>
<dbReference type="Proteomes" id="UP000010793">
    <property type="component" value="Chromosome"/>
</dbReference>
<name>A0A3B6VWX8_BRAPL</name>
<proteinExistence type="predicted"/>